<feature type="transmembrane region" description="Helical" evidence="7">
    <location>
        <begin position="172"/>
        <end position="191"/>
    </location>
</feature>
<dbReference type="RefSeq" id="WP_185141320.1">
    <property type="nucleotide sequence ID" value="NZ_JACJVP010000005.1"/>
</dbReference>
<dbReference type="InterPro" id="IPR020846">
    <property type="entry name" value="MFS_dom"/>
</dbReference>
<keyword evidence="10" id="KW-1185">Reference proteome</keyword>
<dbReference type="Pfam" id="PF07690">
    <property type="entry name" value="MFS_1"/>
    <property type="match status" value="1"/>
</dbReference>
<dbReference type="CDD" id="cd17321">
    <property type="entry name" value="MFS_MMR_MDR_like"/>
    <property type="match status" value="1"/>
</dbReference>
<evidence type="ECO:0000256" key="3">
    <source>
        <dbReference type="ARBA" id="ARBA00022475"/>
    </source>
</evidence>
<feature type="transmembrane region" description="Helical" evidence="7">
    <location>
        <begin position="273"/>
        <end position="296"/>
    </location>
</feature>
<feature type="transmembrane region" description="Helical" evidence="7">
    <location>
        <begin position="337"/>
        <end position="355"/>
    </location>
</feature>
<dbReference type="NCBIfam" id="TIGR00711">
    <property type="entry name" value="efflux_EmrB"/>
    <property type="match status" value="1"/>
</dbReference>
<dbReference type="Proteomes" id="UP000547209">
    <property type="component" value="Unassembled WGS sequence"/>
</dbReference>
<feature type="transmembrane region" description="Helical" evidence="7">
    <location>
        <begin position="83"/>
        <end position="102"/>
    </location>
</feature>
<feature type="transmembrane region" description="Helical" evidence="7">
    <location>
        <begin position="141"/>
        <end position="160"/>
    </location>
</feature>
<evidence type="ECO:0000256" key="6">
    <source>
        <dbReference type="ARBA" id="ARBA00023136"/>
    </source>
</evidence>
<dbReference type="EMBL" id="JACJVP010000005">
    <property type="protein sequence ID" value="MBB6669877.1"/>
    <property type="molecule type" value="Genomic_DNA"/>
</dbReference>
<dbReference type="Gene3D" id="1.20.1250.20">
    <property type="entry name" value="MFS general substrate transporter like domains"/>
    <property type="match status" value="1"/>
</dbReference>
<keyword evidence="5 7" id="KW-1133">Transmembrane helix</keyword>
<keyword evidence="3" id="KW-1003">Cell membrane</keyword>
<comment type="caution">
    <text evidence="9">The sequence shown here is derived from an EMBL/GenBank/DDBJ whole genome shotgun (WGS) entry which is preliminary data.</text>
</comment>
<feature type="transmembrane region" description="Helical" evidence="7">
    <location>
        <begin position="486"/>
        <end position="508"/>
    </location>
</feature>
<feature type="domain" description="Major facilitator superfamily (MFS) profile" evidence="8">
    <location>
        <begin position="17"/>
        <end position="512"/>
    </location>
</feature>
<dbReference type="PRINTS" id="PR01036">
    <property type="entry name" value="TCRTETB"/>
</dbReference>
<feature type="transmembrane region" description="Helical" evidence="7">
    <location>
        <begin position="409"/>
        <end position="430"/>
    </location>
</feature>
<dbReference type="InterPro" id="IPR011701">
    <property type="entry name" value="MFS"/>
</dbReference>
<evidence type="ECO:0000256" key="5">
    <source>
        <dbReference type="ARBA" id="ARBA00022989"/>
    </source>
</evidence>
<feature type="transmembrane region" description="Helical" evidence="7">
    <location>
        <begin position="108"/>
        <end position="129"/>
    </location>
</feature>
<dbReference type="AlphaFoldDB" id="A0A7X0VDD7"/>
<dbReference type="InterPro" id="IPR004638">
    <property type="entry name" value="EmrB-like"/>
</dbReference>
<evidence type="ECO:0000313" key="10">
    <source>
        <dbReference type="Proteomes" id="UP000547209"/>
    </source>
</evidence>
<feature type="transmembrane region" description="Helical" evidence="7">
    <location>
        <begin position="235"/>
        <end position="252"/>
    </location>
</feature>
<evidence type="ECO:0000313" key="9">
    <source>
        <dbReference type="EMBL" id="MBB6669877.1"/>
    </source>
</evidence>
<name>A0A7X0VDD7_9BACL</name>
<accession>A0A7X0VDD7</accession>
<keyword evidence="4 7" id="KW-0812">Transmembrane</keyword>
<evidence type="ECO:0000256" key="7">
    <source>
        <dbReference type="SAM" id="Phobius"/>
    </source>
</evidence>
<keyword evidence="6 7" id="KW-0472">Membrane</keyword>
<dbReference type="InterPro" id="IPR036259">
    <property type="entry name" value="MFS_trans_sf"/>
</dbReference>
<keyword evidence="2" id="KW-0813">Transport</keyword>
<sequence length="544" mass="56866">MTNRSIEAISPRSRGWMLFFLCFGVFMVYLDGTIVNVALSDIQRHFDVGLKGLQWVVDAYLLTFACLQLSSGAIGDVLGPRKVFLAGIVGFTMFSVLCAMAPSLDWLLAGRAFQGVFGAVLLPLSLAMIRRLYDQPAARAKAIGIWSAVGGVALATGPVLGGWLVERFGWQSIFWINLPVGAAVTLALALMRGPAEQRQARGMDAPGQLLFIASIALLAYGLIEGNAWGWGSVRIAGTLGASAVLLLVFVLWELRRREPLFPLGLFRNPVVAVASLANFLGFFGLYGVIFLLTLYWQNANGLSPVETGVRFLSLTASIMVFSYIGGTLAPKLPPRSVIPLGMLFVAGSLAGLLLIGRDGVGYGGYWWALSLLGLGISMCGSSATVALMSAVSPERAGAASGLSNTFRQLSAVFGVALTGAIVSGHIRSAAPGALARLPLPDGAAERLSAQLESGSLPRDALAPVPAESREAVVRESGRLFVDGMHVSLIVAAAATLAGAAIVAALFIASRRRAAILPAGAPAMRSEAAESARVRAAGSGAQPDA</sequence>
<dbReference type="GO" id="GO:0005886">
    <property type="term" value="C:plasma membrane"/>
    <property type="evidence" value="ECO:0007669"/>
    <property type="project" value="UniProtKB-SubCell"/>
</dbReference>
<feature type="transmembrane region" description="Helical" evidence="7">
    <location>
        <begin position="59"/>
        <end position="78"/>
    </location>
</feature>
<dbReference type="PANTHER" id="PTHR42718:SF42">
    <property type="entry name" value="EXPORT PROTEIN"/>
    <property type="match status" value="1"/>
</dbReference>
<feature type="transmembrane region" description="Helical" evidence="7">
    <location>
        <begin position="16"/>
        <end position="39"/>
    </location>
</feature>
<evidence type="ECO:0000259" key="8">
    <source>
        <dbReference type="PROSITE" id="PS50850"/>
    </source>
</evidence>
<dbReference type="SUPFAM" id="SSF103473">
    <property type="entry name" value="MFS general substrate transporter"/>
    <property type="match status" value="1"/>
</dbReference>
<evidence type="ECO:0000256" key="1">
    <source>
        <dbReference type="ARBA" id="ARBA00004651"/>
    </source>
</evidence>
<reference evidence="9 10" key="1">
    <citation type="submission" date="2020-08" db="EMBL/GenBank/DDBJ databases">
        <title>Cohnella phylogeny.</title>
        <authorList>
            <person name="Dunlap C."/>
        </authorList>
    </citation>
    <scope>NUCLEOTIDE SEQUENCE [LARGE SCALE GENOMIC DNA]</scope>
    <source>
        <strain evidence="9 10">DSM 28246</strain>
    </source>
</reference>
<organism evidence="9 10">
    <name type="scientific">Cohnella nanjingensis</name>
    <dbReference type="NCBI Taxonomy" id="1387779"/>
    <lineage>
        <taxon>Bacteria</taxon>
        <taxon>Bacillati</taxon>
        <taxon>Bacillota</taxon>
        <taxon>Bacilli</taxon>
        <taxon>Bacillales</taxon>
        <taxon>Paenibacillaceae</taxon>
        <taxon>Cohnella</taxon>
    </lineage>
</organism>
<evidence type="ECO:0000256" key="4">
    <source>
        <dbReference type="ARBA" id="ARBA00022692"/>
    </source>
</evidence>
<dbReference type="Gene3D" id="1.20.1720.10">
    <property type="entry name" value="Multidrug resistance protein D"/>
    <property type="match status" value="1"/>
</dbReference>
<gene>
    <name evidence="9" type="ORF">H7C19_04155</name>
</gene>
<evidence type="ECO:0000256" key="2">
    <source>
        <dbReference type="ARBA" id="ARBA00022448"/>
    </source>
</evidence>
<dbReference type="PROSITE" id="PS50850">
    <property type="entry name" value="MFS"/>
    <property type="match status" value="1"/>
</dbReference>
<comment type="subcellular location">
    <subcellularLocation>
        <location evidence="1">Cell membrane</location>
        <topology evidence="1">Multi-pass membrane protein</topology>
    </subcellularLocation>
</comment>
<dbReference type="PANTHER" id="PTHR42718">
    <property type="entry name" value="MAJOR FACILITATOR SUPERFAMILY MULTIDRUG TRANSPORTER MFSC"/>
    <property type="match status" value="1"/>
</dbReference>
<feature type="transmembrane region" description="Helical" evidence="7">
    <location>
        <begin position="308"/>
        <end position="325"/>
    </location>
</feature>
<protein>
    <submittedName>
        <fullName evidence="9">DHA2 family efflux MFS transporter permease subunit</fullName>
    </submittedName>
</protein>
<feature type="transmembrane region" description="Helical" evidence="7">
    <location>
        <begin position="367"/>
        <end position="388"/>
    </location>
</feature>
<proteinExistence type="predicted"/>
<feature type="transmembrane region" description="Helical" evidence="7">
    <location>
        <begin position="203"/>
        <end position="223"/>
    </location>
</feature>
<dbReference type="GO" id="GO:0022857">
    <property type="term" value="F:transmembrane transporter activity"/>
    <property type="evidence" value="ECO:0007669"/>
    <property type="project" value="InterPro"/>
</dbReference>